<dbReference type="PROSITE" id="PS50112">
    <property type="entry name" value="PAS"/>
    <property type="match status" value="3"/>
</dbReference>
<evidence type="ECO:0000256" key="1">
    <source>
        <dbReference type="ARBA" id="ARBA00000085"/>
    </source>
</evidence>
<dbReference type="Proteomes" id="UP000223527">
    <property type="component" value="Unassembled WGS sequence"/>
</dbReference>
<feature type="domain" description="PAC" evidence="20">
    <location>
        <begin position="846"/>
        <end position="898"/>
    </location>
</feature>
<keyword evidence="12" id="KW-0067">ATP-binding</keyword>
<dbReference type="PANTHER" id="PTHR41523:SF7">
    <property type="entry name" value="HISTIDINE KINASE"/>
    <property type="match status" value="1"/>
</dbReference>
<keyword evidence="18" id="KW-0472">Membrane</keyword>
<evidence type="ECO:0000313" key="22">
    <source>
        <dbReference type="Proteomes" id="UP000223527"/>
    </source>
</evidence>
<evidence type="ECO:0000256" key="5">
    <source>
        <dbReference type="ARBA" id="ARBA00022606"/>
    </source>
</evidence>
<dbReference type="InterPro" id="IPR036890">
    <property type="entry name" value="HATPase_C_sf"/>
</dbReference>
<keyword evidence="22" id="KW-1185">Reference proteome</keyword>
<keyword evidence="13" id="KW-0157">Chromophore</keyword>
<keyword evidence="9" id="KW-0677">Repeat</keyword>
<dbReference type="Pfam" id="PF08448">
    <property type="entry name" value="PAS_4"/>
    <property type="match status" value="1"/>
</dbReference>
<dbReference type="InterPro" id="IPR001610">
    <property type="entry name" value="PAC"/>
</dbReference>
<keyword evidence="6" id="KW-0285">Flavoprotein</keyword>
<keyword evidence="11" id="KW-0418">Kinase</keyword>
<dbReference type="Pfam" id="PF07536">
    <property type="entry name" value="HWE_HK"/>
    <property type="match status" value="1"/>
</dbReference>
<feature type="domain" description="PAS" evidence="19">
    <location>
        <begin position="625"/>
        <end position="694"/>
    </location>
</feature>
<evidence type="ECO:0000256" key="18">
    <source>
        <dbReference type="SAM" id="Phobius"/>
    </source>
</evidence>
<dbReference type="InterPro" id="IPR013655">
    <property type="entry name" value="PAS_fold_3"/>
</dbReference>
<feature type="transmembrane region" description="Helical" evidence="18">
    <location>
        <begin position="29"/>
        <end position="50"/>
    </location>
</feature>
<feature type="compositionally biased region" description="Pro residues" evidence="17">
    <location>
        <begin position="139"/>
        <end position="149"/>
    </location>
</feature>
<keyword evidence="3" id="KW-0600">Photoreceptor protein</keyword>
<keyword evidence="18" id="KW-0812">Transmembrane</keyword>
<evidence type="ECO:0000256" key="2">
    <source>
        <dbReference type="ARBA" id="ARBA00012438"/>
    </source>
</evidence>
<dbReference type="InterPro" id="IPR000700">
    <property type="entry name" value="PAS-assoc_C"/>
</dbReference>
<feature type="domain" description="PAC" evidence="20">
    <location>
        <begin position="697"/>
        <end position="749"/>
    </location>
</feature>
<dbReference type="PROSITE" id="PS50113">
    <property type="entry name" value="PAC"/>
    <property type="match status" value="3"/>
</dbReference>
<dbReference type="EMBL" id="PDNU01000025">
    <property type="protein sequence ID" value="PHK94455.1"/>
    <property type="molecule type" value="Genomic_DNA"/>
</dbReference>
<dbReference type="Pfam" id="PF08447">
    <property type="entry name" value="PAS_3"/>
    <property type="match status" value="2"/>
</dbReference>
<feature type="domain" description="PAS" evidence="19">
    <location>
        <begin position="771"/>
        <end position="845"/>
    </location>
</feature>
<keyword evidence="7" id="KW-0288">FMN</keyword>
<proteinExistence type="predicted"/>
<feature type="domain" description="PAC" evidence="20">
    <location>
        <begin position="572"/>
        <end position="624"/>
    </location>
</feature>
<keyword evidence="18" id="KW-1133">Transmembrane helix</keyword>
<dbReference type="AlphaFoldDB" id="A0A2C7AAM4"/>
<dbReference type="GO" id="GO:0009881">
    <property type="term" value="F:photoreceptor activity"/>
    <property type="evidence" value="ECO:0007669"/>
    <property type="project" value="UniProtKB-KW"/>
</dbReference>
<dbReference type="GO" id="GO:0004673">
    <property type="term" value="F:protein histidine kinase activity"/>
    <property type="evidence" value="ECO:0007669"/>
    <property type="project" value="UniProtKB-EC"/>
</dbReference>
<evidence type="ECO:0000259" key="20">
    <source>
        <dbReference type="PROSITE" id="PS50113"/>
    </source>
</evidence>
<evidence type="ECO:0000256" key="11">
    <source>
        <dbReference type="ARBA" id="ARBA00022777"/>
    </source>
</evidence>
<evidence type="ECO:0000256" key="3">
    <source>
        <dbReference type="ARBA" id="ARBA00022543"/>
    </source>
</evidence>
<organism evidence="21 22">
    <name type="scientific">Teichococcus rhizosphaerae</name>
    <dbReference type="NCBI Taxonomy" id="1335062"/>
    <lineage>
        <taxon>Bacteria</taxon>
        <taxon>Pseudomonadati</taxon>
        <taxon>Pseudomonadota</taxon>
        <taxon>Alphaproteobacteria</taxon>
        <taxon>Acetobacterales</taxon>
        <taxon>Roseomonadaceae</taxon>
        <taxon>Roseomonas</taxon>
    </lineage>
</organism>
<evidence type="ECO:0000313" key="21">
    <source>
        <dbReference type="EMBL" id="PHK94455.1"/>
    </source>
</evidence>
<evidence type="ECO:0000256" key="6">
    <source>
        <dbReference type="ARBA" id="ARBA00022630"/>
    </source>
</evidence>
<dbReference type="InterPro" id="IPR011102">
    <property type="entry name" value="Sig_transdc_His_kinase_HWE"/>
</dbReference>
<keyword evidence="4" id="KW-0597">Phosphoprotein</keyword>
<dbReference type="Pfam" id="PF13188">
    <property type="entry name" value="PAS_8"/>
    <property type="match status" value="1"/>
</dbReference>
<evidence type="ECO:0000259" key="19">
    <source>
        <dbReference type="PROSITE" id="PS50112"/>
    </source>
</evidence>
<comment type="caution">
    <text evidence="21">The sequence shown here is derived from an EMBL/GenBank/DDBJ whole genome shotgun (WGS) entry which is preliminary data.</text>
</comment>
<dbReference type="FunFam" id="3.30.450.20:FF:000099">
    <property type="entry name" value="Sensory box sensor histidine kinase"/>
    <property type="match status" value="1"/>
</dbReference>
<dbReference type="SUPFAM" id="SSF55785">
    <property type="entry name" value="PYP-like sensor domain (PAS domain)"/>
    <property type="match status" value="4"/>
</dbReference>
<sequence>MKPYHDPIPATARSSMTGPVPDRNPTVRLHLLLIALAALLPVWGLAGHVAGRMADAERTRIITAAQSASRDLAFMLERDLLTLQAKLSALGATPGLQEGDLAAFHAHAFVLPLRRKARLRLADAGGLVLADTAFPPGAPGMPPALPAPPRRGISSLQPPDGPGAPQRIDITQPVPQGGGGSPEYFLVASIDPAEMWAGEMEWSRLPQHWSGMVADIGGNVVARTPSQPETAGIVLPEPEAARRALLEGEPLGWTRDRAPDGRAFYVAWHRVDGAPWMVLVGLPGQLVDGALLRLLSPVLLVGGGMLLLFTGALAFWVDRRMAIPLERLGRMAVAFGRGAALPGFPATGLREIDSAAAALAGAAAERDALEAERAALTTRLQTVLESTHDSVLVLDRDGTVLYMNGRARAQLGPGGPSTGRPLRESFPGWESGPFGAACQRATAEGTPQSATAFHPALGRWIAADIYPSAEGLSLFFRDVSDERAAQVALRESEARLKAVLENVSVGMLLAEAPGGRILLGNRRMEEILRRPIPLSAGVESYREDWECYHPDGRRLDGMEFPLGRALLTGLPANGEFQIRRGDGSMVWLRAAAAPVRDARGRVTGAVVALSDIDAERRAAEALRESELRFRTLAEAIPQIVWSTLPDGRIDYVNPRLQDFTGLPPGIAMESLARIVHPRDQGRAERAWQRALRRGEAFSAELRLLRAEGGWRWCVARALPVRASDGTILRWIGAVTDVSELAEAREELARQVAAQTASREAAVRSAAALAASESRFRRFAEASPDVMWMTNAEGTQVEFISPAFEQIWGIPQERLLADHDVWIESIHEADRPRVREERNAAALTGRIDSEYRILRPDGGMRWIRDIGFPILDARGVMTRRGGLARDVTAGKAAEARQILLLGELNHRVKNTLATVHSLALQTARTAGDSPDAMPRFLKDFQARLLTLSRGHDLLTARTWRGATLEDTARAALAPWQAAAESGEERLTVRGPAVWLAPRQTLGLALALHELATNATKHGALTRAEGRVLVLWQGLPDGMVQLRWQERNGPPARSPTRRGFGSRLLERGLPAELGPGSSVTMTYAETGFEAVIRFRPVNGPQVEEETA</sequence>
<keyword evidence="14" id="KW-0843">Virulence</keyword>
<dbReference type="NCBIfam" id="TIGR00229">
    <property type="entry name" value="sensory_box"/>
    <property type="match status" value="3"/>
</dbReference>
<feature type="coiled-coil region" evidence="16">
    <location>
        <begin position="352"/>
        <end position="386"/>
    </location>
</feature>
<evidence type="ECO:0000256" key="4">
    <source>
        <dbReference type="ARBA" id="ARBA00022553"/>
    </source>
</evidence>
<evidence type="ECO:0000256" key="15">
    <source>
        <dbReference type="ARBA" id="ARBA00023170"/>
    </source>
</evidence>
<name>A0A2C7AAM4_9PROT</name>
<evidence type="ECO:0000256" key="12">
    <source>
        <dbReference type="ARBA" id="ARBA00022840"/>
    </source>
</evidence>
<dbReference type="SMART" id="SM00086">
    <property type="entry name" value="PAC"/>
    <property type="match status" value="3"/>
</dbReference>
<dbReference type="CDD" id="cd18774">
    <property type="entry name" value="PDC2_HK_sensor"/>
    <property type="match status" value="1"/>
</dbReference>
<dbReference type="SMART" id="SM00911">
    <property type="entry name" value="HWE_HK"/>
    <property type="match status" value="1"/>
</dbReference>
<keyword evidence="8" id="KW-0808">Transferase</keyword>
<comment type="catalytic activity">
    <reaction evidence="1">
        <text>ATP + protein L-histidine = ADP + protein N-phospho-L-histidine.</text>
        <dbReference type="EC" id="2.7.13.3"/>
    </reaction>
</comment>
<keyword evidence="15" id="KW-0675">Receptor</keyword>
<accession>A0A2C7AAM4</accession>
<keyword evidence="5" id="KW-0716">Sensory transduction</keyword>
<gene>
    <name evidence="21" type="ORF">CR162_13265</name>
</gene>
<protein>
    <recommendedName>
        <fullName evidence="2">histidine kinase</fullName>
        <ecNumber evidence="2">2.7.13.3</ecNumber>
    </recommendedName>
</protein>
<reference evidence="21 22" key="1">
    <citation type="submission" date="2017-10" db="EMBL/GenBank/DDBJ databases">
        <authorList>
            <person name="Banno H."/>
            <person name="Chua N.-H."/>
        </authorList>
    </citation>
    <scope>NUCLEOTIDE SEQUENCE [LARGE SCALE GENOMIC DNA]</scope>
    <source>
        <strain evidence="21 22">YW11</strain>
    </source>
</reference>
<feature type="transmembrane region" description="Helical" evidence="18">
    <location>
        <begin position="294"/>
        <end position="317"/>
    </location>
</feature>
<dbReference type="PANTHER" id="PTHR41523">
    <property type="entry name" value="TWO-COMPONENT SYSTEM SENSOR PROTEIN"/>
    <property type="match status" value="1"/>
</dbReference>
<dbReference type="GO" id="GO:0005524">
    <property type="term" value="F:ATP binding"/>
    <property type="evidence" value="ECO:0007669"/>
    <property type="project" value="UniProtKB-KW"/>
</dbReference>
<evidence type="ECO:0000256" key="10">
    <source>
        <dbReference type="ARBA" id="ARBA00022741"/>
    </source>
</evidence>
<evidence type="ECO:0000256" key="9">
    <source>
        <dbReference type="ARBA" id="ARBA00022737"/>
    </source>
</evidence>
<dbReference type="CDD" id="cd00130">
    <property type="entry name" value="PAS"/>
    <property type="match status" value="3"/>
</dbReference>
<dbReference type="Gene3D" id="3.30.450.20">
    <property type="entry name" value="PAS domain"/>
    <property type="match status" value="5"/>
</dbReference>
<evidence type="ECO:0000256" key="17">
    <source>
        <dbReference type="SAM" id="MobiDB-lite"/>
    </source>
</evidence>
<feature type="domain" description="PAS" evidence="19">
    <location>
        <begin position="376"/>
        <end position="412"/>
    </location>
</feature>
<dbReference type="InterPro" id="IPR013656">
    <property type="entry name" value="PAS_4"/>
</dbReference>
<feature type="region of interest" description="Disordered" evidence="17">
    <location>
        <begin position="139"/>
        <end position="165"/>
    </location>
</feature>
<evidence type="ECO:0000256" key="8">
    <source>
        <dbReference type="ARBA" id="ARBA00022679"/>
    </source>
</evidence>
<dbReference type="SMART" id="SM00091">
    <property type="entry name" value="PAS"/>
    <property type="match status" value="4"/>
</dbReference>
<dbReference type="InterPro" id="IPR000014">
    <property type="entry name" value="PAS"/>
</dbReference>
<feature type="region of interest" description="Disordered" evidence="17">
    <location>
        <begin position="1"/>
        <end position="21"/>
    </location>
</feature>
<evidence type="ECO:0000256" key="16">
    <source>
        <dbReference type="SAM" id="Coils"/>
    </source>
</evidence>
<dbReference type="InterPro" id="IPR035965">
    <property type="entry name" value="PAS-like_dom_sf"/>
</dbReference>
<evidence type="ECO:0000256" key="7">
    <source>
        <dbReference type="ARBA" id="ARBA00022643"/>
    </source>
</evidence>
<dbReference type="Gene3D" id="3.30.565.10">
    <property type="entry name" value="Histidine kinase-like ATPase, C-terminal domain"/>
    <property type="match status" value="1"/>
</dbReference>
<evidence type="ECO:0000256" key="14">
    <source>
        <dbReference type="ARBA" id="ARBA00023026"/>
    </source>
</evidence>
<keyword evidence="10" id="KW-0547">Nucleotide-binding</keyword>
<keyword evidence="16" id="KW-0175">Coiled coil</keyword>
<evidence type="ECO:0000256" key="13">
    <source>
        <dbReference type="ARBA" id="ARBA00022991"/>
    </source>
</evidence>
<dbReference type="EC" id="2.7.13.3" evidence="2"/>